<dbReference type="Pfam" id="PF05354">
    <property type="entry name" value="Phage_attach"/>
    <property type="match status" value="1"/>
</dbReference>
<dbReference type="GO" id="GO:0019068">
    <property type="term" value="P:virion assembly"/>
    <property type="evidence" value="ECO:0007669"/>
    <property type="project" value="InterPro"/>
</dbReference>
<evidence type="ECO:0008006" key="3">
    <source>
        <dbReference type="Google" id="ProtNLM"/>
    </source>
</evidence>
<dbReference type="EMBL" id="CAFB01000016">
    <property type="protein sequence ID" value="CCD28655.1"/>
    <property type="molecule type" value="Genomic_DNA"/>
</dbReference>
<dbReference type="eggNOG" id="ENOG5032UEN">
    <property type="taxonomic scope" value="Bacteria"/>
</dbReference>
<dbReference type="Proteomes" id="UP000054051">
    <property type="component" value="Unassembled WGS sequence"/>
</dbReference>
<protein>
    <recommendedName>
        <fullName evidence="3">Phage protein</fullName>
    </recommendedName>
</protein>
<evidence type="ECO:0000313" key="1">
    <source>
        <dbReference type="EMBL" id="CCD28655.1"/>
    </source>
</evidence>
<proteinExistence type="predicted"/>
<dbReference type="InterPro" id="IPR008018">
    <property type="entry name" value="Phage_tail_attach_FII"/>
</dbReference>
<dbReference type="Gene3D" id="2.40.10.180">
    <property type="entry name" value="Phage tail proteins"/>
    <property type="match status" value="1"/>
</dbReference>
<keyword evidence="2" id="KW-1185">Reference proteome</keyword>
<evidence type="ECO:0000313" key="2">
    <source>
        <dbReference type="Proteomes" id="UP000054051"/>
    </source>
</evidence>
<accession>G2J7B5</accession>
<dbReference type="InterPro" id="IPR053734">
    <property type="entry name" value="Phage_Head-Tail_Connect_sf"/>
</dbReference>
<dbReference type="RefSeq" id="WP_006681954.1">
    <property type="nucleotide sequence ID" value="NZ_CAFB01000016.1"/>
</dbReference>
<sequence length="108" mass="11782">MSIDWDDAVIAPVMDVFGEAVTYRPKDGAPFEITGILTEAYLEVDAVGDAVPMSGQQSRLNVRLSAFMEIEPQPGDTLTVRRTGQTYWVREVRPDGHGGACLRLNGEG</sequence>
<name>G2J7B5_9BURK</name>
<comment type="caution">
    <text evidence="1">The sequence shown here is derived from an EMBL/GenBank/DDBJ whole genome shotgun (WGS) entry which is preliminary data.</text>
</comment>
<dbReference type="AlphaFoldDB" id="G2J7B5"/>
<gene>
    <name evidence="1" type="ORF">CAGGBEG34_1140001</name>
</gene>
<reference evidence="1 2" key="1">
    <citation type="submission" date="2011-08" db="EMBL/GenBank/DDBJ databases">
        <title>The genome of the obligate endobacterium of an arbuscular mycorrhizal fungus reveals an interphylum network of nutritional interactions.</title>
        <authorList>
            <person name="Ghignone S."/>
            <person name="Salvioli A."/>
            <person name="Anca I."/>
            <person name="Lumini E."/>
            <person name="Ortu G."/>
            <person name="Petiti L."/>
            <person name="Cruveiller S."/>
            <person name="Bianciotto V."/>
            <person name="Piffanelli P."/>
            <person name="Lanfranco L."/>
            <person name="Bonfante P."/>
        </authorList>
    </citation>
    <scope>NUCLEOTIDE SEQUENCE [LARGE SCALE GENOMIC DNA]</scope>
    <source>
        <strain evidence="1 2">BEG34</strain>
    </source>
</reference>
<dbReference type="OrthoDB" id="8595390at2"/>
<organism evidence="1 2">
    <name type="scientific">Candidatus Glomeribacter gigasporarum BEG34</name>
    <dbReference type="NCBI Taxonomy" id="1070319"/>
    <lineage>
        <taxon>Bacteria</taxon>
        <taxon>Pseudomonadati</taxon>
        <taxon>Pseudomonadota</taxon>
        <taxon>Betaproteobacteria</taxon>
        <taxon>Burkholderiales</taxon>
        <taxon>Burkholderiaceae</taxon>
        <taxon>Candidatus Glomeribacter</taxon>
    </lineage>
</organism>